<evidence type="ECO:0000256" key="1">
    <source>
        <dbReference type="ARBA" id="ARBA00022448"/>
    </source>
</evidence>
<dbReference type="InterPro" id="IPR011303">
    <property type="entry name" value="RnfD_bac"/>
</dbReference>
<comment type="cofactor">
    <cofactor evidence="10">
        <name>FMN</name>
        <dbReference type="ChEBI" id="CHEBI:58210"/>
    </cofactor>
</comment>
<keyword evidence="8 10" id="KW-1133">Transmembrane helix</keyword>
<evidence type="ECO:0000256" key="5">
    <source>
        <dbReference type="ARBA" id="ARBA00022692"/>
    </source>
</evidence>
<feature type="transmembrane region" description="Helical" evidence="10">
    <location>
        <begin position="256"/>
        <end position="276"/>
    </location>
</feature>
<keyword evidence="9 10" id="KW-0472">Membrane</keyword>
<accession>A0A369BWH7</accession>
<feature type="transmembrane region" description="Helical" evidence="10">
    <location>
        <begin position="66"/>
        <end position="86"/>
    </location>
</feature>
<comment type="function">
    <text evidence="10">Part of a membrane-bound complex that couples electron transfer with translocation of ions across the membrane.</text>
</comment>
<organism evidence="11 12">
    <name type="scientific">Thioalbus denitrificans</name>
    <dbReference type="NCBI Taxonomy" id="547122"/>
    <lineage>
        <taxon>Bacteria</taxon>
        <taxon>Pseudomonadati</taxon>
        <taxon>Pseudomonadota</taxon>
        <taxon>Gammaproteobacteria</taxon>
        <taxon>Chromatiales</taxon>
        <taxon>Ectothiorhodospiraceae</taxon>
        <taxon>Thioalbus</taxon>
    </lineage>
</organism>
<feature type="modified residue" description="FMN phosphoryl threonine" evidence="10">
    <location>
        <position position="177"/>
    </location>
</feature>
<evidence type="ECO:0000256" key="10">
    <source>
        <dbReference type="HAMAP-Rule" id="MF_00462"/>
    </source>
</evidence>
<keyword evidence="1 10" id="KW-0813">Transport</keyword>
<dbReference type="EC" id="7.-.-.-" evidence="10"/>
<evidence type="ECO:0000256" key="9">
    <source>
        <dbReference type="ARBA" id="ARBA00023136"/>
    </source>
</evidence>
<feature type="transmembrane region" description="Helical" evidence="10">
    <location>
        <begin position="18"/>
        <end position="34"/>
    </location>
</feature>
<feature type="transmembrane region" description="Helical" evidence="10">
    <location>
        <begin position="40"/>
        <end position="59"/>
    </location>
</feature>
<proteinExistence type="inferred from homology"/>
<gene>
    <name evidence="10" type="primary">rnfD</name>
    <name evidence="11" type="ORF">DFQ59_11245</name>
</gene>
<protein>
    <recommendedName>
        <fullName evidence="10">Ion-translocating oxidoreductase complex subunit D</fullName>
        <ecNumber evidence="10">7.-.-.-</ecNumber>
    </recommendedName>
    <alternativeName>
        <fullName evidence="10">Rnf electron transport complex subunit D</fullName>
    </alternativeName>
</protein>
<dbReference type="Pfam" id="PF03116">
    <property type="entry name" value="NQR2_RnfD_RnfE"/>
    <property type="match status" value="1"/>
</dbReference>
<feature type="transmembrane region" description="Helical" evidence="10">
    <location>
        <begin position="288"/>
        <end position="307"/>
    </location>
</feature>
<keyword evidence="5 10" id="KW-0812">Transmembrane</keyword>
<comment type="similarity">
    <text evidence="10">Belongs to the NqrB/RnfD family.</text>
</comment>
<keyword evidence="2 10" id="KW-0597">Phosphoprotein</keyword>
<reference evidence="11 12" key="1">
    <citation type="submission" date="2018-07" db="EMBL/GenBank/DDBJ databases">
        <title>Genomic Encyclopedia of Type Strains, Phase IV (KMG-IV): sequencing the most valuable type-strain genomes for metagenomic binning, comparative biology and taxonomic classification.</title>
        <authorList>
            <person name="Goeker M."/>
        </authorList>
    </citation>
    <scope>NUCLEOTIDE SEQUENCE [LARGE SCALE GENOMIC DNA]</scope>
    <source>
        <strain evidence="11 12">DSM 26407</strain>
    </source>
</reference>
<keyword evidence="6 10" id="KW-1278">Translocase</keyword>
<dbReference type="NCBIfam" id="TIGR01946">
    <property type="entry name" value="rnfD"/>
    <property type="match status" value="1"/>
</dbReference>
<evidence type="ECO:0000256" key="4">
    <source>
        <dbReference type="ARBA" id="ARBA00022643"/>
    </source>
</evidence>
<dbReference type="GO" id="GO:0005886">
    <property type="term" value="C:plasma membrane"/>
    <property type="evidence" value="ECO:0007669"/>
    <property type="project" value="UniProtKB-SubCell"/>
</dbReference>
<dbReference type="GO" id="GO:0055085">
    <property type="term" value="P:transmembrane transport"/>
    <property type="evidence" value="ECO:0007669"/>
    <property type="project" value="InterPro"/>
</dbReference>
<dbReference type="InterPro" id="IPR004338">
    <property type="entry name" value="NqrB/RnfD"/>
</dbReference>
<keyword evidence="4 10" id="KW-0288">FMN</keyword>
<evidence type="ECO:0000256" key="6">
    <source>
        <dbReference type="ARBA" id="ARBA00022967"/>
    </source>
</evidence>
<feature type="transmembrane region" description="Helical" evidence="10">
    <location>
        <begin position="206"/>
        <end position="224"/>
    </location>
</feature>
<comment type="caution">
    <text evidence="11">The sequence shown here is derived from an EMBL/GenBank/DDBJ whole genome shotgun (WGS) entry which is preliminary data.</text>
</comment>
<evidence type="ECO:0000256" key="8">
    <source>
        <dbReference type="ARBA" id="ARBA00022989"/>
    </source>
</evidence>
<keyword evidence="7 10" id="KW-0249">Electron transport</keyword>
<dbReference type="Proteomes" id="UP000252707">
    <property type="component" value="Unassembled WGS sequence"/>
</dbReference>
<dbReference type="PANTHER" id="PTHR30578:SF0">
    <property type="entry name" value="ION-TRANSLOCATING OXIDOREDUCTASE COMPLEX SUBUNIT D"/>
    <property type="match status" value="1"/>
</dbReference>
<keyword evidence="10" id="KW-0997">Cell inner membrane</keyword>
<comment type="subcellular location">
    <subcellularLocation>
        <location evidence="10">Cell inner membrane</location>
        <topology evidence="10">Multi-pass membrane protein</topology>
    </subcellularLocation>
</comment>
<evidence type="ECO:0000313" key="11">
    <source>
        <dbReference type="EMBL" id="RCX26042.1"/>
    </source>
</evidence>
<keyword evidence="10" id="KW-1003">Cell membrane</keyword>
<keyword evidence="12" id="KW-1185">Reference proteome</keyword>
<keyword evidence="3 10" id="KW-0285">Flavoprotein</keyword>
<dbReference type="GO" id="GO:0022900">
    <property type="term" value="P:electron transport chain"/>
    <property type="evidence" value="ECO:0007669"/>
    <property type="project" value="UniProtKB-UniRule"/>
</dbReference>
<dbReference type="AlphaFoldDB" id="A0A369BWH7"/>
<evidence type="ECO:0000256" key="2">
    <source>
        <dbReference type="ARBA" id="ARBA00022553"/>
    </source>
</evidence>
<evidence type="ECO:0000256" key="3">
    <source>
        <dbReference type="ARBA" id="ARBA00022630"/>
    </source>
</evidence>
<dbReference type="PANTHER" id="PTHR30578">
    <property type="entry name" value="ELECTRON TRANSPORT COMPLEX PROTEIN RNFD"/>
    <property type="match status" value="1"/>
</dbReference>
<feature type="transmembrane region" description="Helical" evidence="10">
    <location>
        <begin position="231"/>
        <end position="250"/>
    </location>
</feature>
<evidence type="ECO:0000256" key="7">
    <source>
        <dbReference type="ARBA" id="ARBA00022982"/>
    </source>
</evidence>
<feature type="transmembrane region" description="Helical" evidence="10">
    <location>
        <begin position="117"/>
        <end position="134"/>
    </location>
</feature>
<dbReference type="EMBL" id="QPJY01000012">
    <property type="protein sequence ID" value="RCX26042.1"/>
    <property type="molecule type" value="Genomic_DNA"/>
</dbReference>
<name>A0A369BWH7_9GAMM</name>
<evidence type="ECO:0000313" key="12">
    <source>
        <dbReference type="Proteomes" id="UP000252707"/>
    </source>
</evidence>
<comment type="subunit">
    <text evidence="10">The complex is composed of six subunits: RnfA, RnfB, RnfC, RnfD, RnfE and RnfG.</text>
</comment>
<dbReference type="NCBIfam" id="NF002011">
    <property type="entry name" value="PRK00816.1"/>
    <property type="match status" value="1"/>
</dbReference>
<dbReference type="RefSeq" id="WP_114280939.1">
    <property type="nucleotide sequence ID" value="NZ_QPJY01000012.1"/>
</dbReference>
<dbReference type="OrthoDB" id="9776359at2"/>
<dbReference type="HAMAP" id="MF_00462">
    <property type="entry name" value="RsxD_RnfD"/>
    <property type="match status" value="1"/>
</dbReference>
<sequence length="341" mass="35898">MPSSPPYVHTTGSITRDMLLVVAALVPAIVVQAWSFGWGVVINIAVAVVVALAAEALMLRLRGRPVVVFLRDGSALVTALLLAVCLPPLVPWWLPAVGAAFAIIMAKHLYGGLGNNVFNPAMVGYVVLLIAFPPEMTTWLPPMVLRDIHLGFSDQLQFAFAGQLPAGLAIDAITMATPLDHLQNSLSAGGTVAEIMTQPVFGSYGGPGWGMVNIMLLLGGLALLATRVITWHVPVGLLGALALMAGLFHGLEPDRFAGPGFHVFTFSALLGAFFIATDPVSGAASGRGRLVFGAGVGVLVWIIRTYGSYADGMAFGVLLMNIAAPTIDHFVRPRVYGHREG</sequence>